<comment type="catalytic activity">
    <reaction evidence="8">
        <text>N-terminal L-seryl-L-prolyl-L-lysyl-[protein] + 3 S-adenosyl-L-methionine = N-terminal N,N,N-trimethyl-L-seryl-L-prolyl-L-lysyl-[protein] + 3 S-adenosyl-L-homocysteine + 3 H(+)</text>
        <dbReference type="Rhea" id="RHEA:54724"/>
        <dbReference type="Rhea" id="RHEA-COMP:13789"/>
        <dbReference type="Rhea" id="RHEA-COMP:13973"/>
        <dbReference type="ChEBI" id="CHEBI:15378"/>
        <dbReference type="ChEBI" id="CHEBI:57856"/>
        <dbReference type="ChEBI" id="CHEBI:59789"/>
        <dbReference type="ChEBI" id="CHEBI:138061"/>
        <dbReference type="ChEBI" id="CHEBI:138317"/>
        <dbReference type="EC" id="2.1.1.244"/>
    </reaction>
</comment>
<keyword evidence="2" id="KW-0489">Methyltransferase</keyword>
<dbReference type="FunFam" id="3.40.50.150:FF:000025">
    <property type="entry name" value="N-terminal Xaa-Pro-Lys N-methyltransferase 1"/>
    <property type="match status" value="1"/>
</dbReference>
<dbReference type="EC" id="2.1.1.244" evidence="5"/>
<sequence length="246" mass="27583">MSAAGVSDDINCENPKELYEKAEEYWANAPRDDDGMLGGFAHLHKPDITQSRNFLSGLHKKGFLSSNEYAIDCGAGIGRVTKHLLLPAFKKVDMVELVKKLVEKSDSYIGPNPSMGEKFVSGLQDFVPEKGKYDLIWIQWVSGHLTNRDFTDFFIRCKDGLRENGLICLKENLSDSGKPLFDDEDHSWTRPESLVIELFNEAGLTVVASEQQRLFPKGMYPVKMFAMKPTTSVTKAQAKTNMPTLI</sequence>
<evidence type="ECO:0000256" key="7">
    <source>
        <dbReference type="ARBA" id="ARBA00043129"/>
    </source>
</evidence>
<evidence type="ECO:0000256" key="3">
    <source>
        <dbReference type="ARBA" id="ARBA00022679"/>
    </source>
</evidence>
<feature type="binding site" evidence="11">
    <location>
        <position position="79"/>
    </location>
    <ligand>
        <name>S-adenosyl-L-methionine</name>
        <dbReference type="ChEBI" id="CHEBI:59789"/>
    </ligand>
</feature>
<proteinExistence type="inferred from homology"/>
<feature type="binding site" evidence="11">
    <location>
        <position position="74"/>
    </location>
    <ligand>
        <name>S-adenosyl-L-methionine</name>
        <dbReference type="ChEBI" id="CHEBI:59789"/>
    </ligand>
</feature>
<dbReference type="EnsemblMetazoa" id="PPA25562.1">
    <property type="protein sequence ID" value="PPA25562.1"/>
    <property type="gene ID" value="WBGene00115116"/>
</dbReference>
<reference evidence="13" key="1">
    <citation type="journal article" date="2008" name="Nat. Genet.">
        <title>The Pristionchus pacificus genome provides a unique perspective on nematode lifestyle and parasitism.</title>
        <authorList>
            <person name="Dieterich C."/>
            <person name="Clifton S.W."/>
            <person name="Schuster L.N."/>
            <person name="Chinwalla A."/>
            <person name="Delehaunty K."/>
            <person name="Dinkelacker I."/>
            <person name="Fulton L."/>
            <person name="Fulton R."/>
            <person name="Godfrey J."/>
            <person name="Minx P."/>
            <person name="Mitreva M."/>
            <person name="Roeseler W."/>
            <person name="Tian H."/>
            <person name="Witte H."/>
            <person name="Yang S.P."/>
            <person name="Wilson R.K."/>
            <person name="Sommer R.J."/>
        </authorList>
    </citation>
    <scope>NUCLEOTIDE SEQUENCE [LARGE SCALE GENOMIC DNA]</scope>
    <source>
        <strain evidence="13">PS312</strain>
    </source>
</reference>
<dbReference type="PANTHER" id="PTHR12753">
    <property type="entry name" value="AD-003 - RELATED"/>
    <property type="match status" value="1"/>
</dbReference>
<evidence type="ECO:0000256" key="8">
    <source>
        <dbReference type="ARBA" id="ARBA00047306"/>
    </source>
</evidence>
<dbReference type="InterPro" id="IPR029063">
    <property type="entry name" value="SAM-dependent_MTases_sf"/>
</dbReference>
<dbReference type="GO" id="GO:0071885">
    <property type="term" value="F:N-terminal protein N-methyltransferase activity"/>
    <property type="evidence" value="ECO:0007669"/>
    <property type="project" value="UniProtKB-EC"/>
</dbReference>
<dbReference type="PIRSF" id="PIRSF016958">
    <property type="entry name" value="DUF858_MeTrfase_lik"/>
    <property type="match status" value="1"/>
</dbReference>
<keyword evidence="3" id="KW-0808">Transferase</keyword>
<dbReference type="Proteomes" id="UP000005239">
    <property type="component" value="Unassembled WGS sequence"/>
</dbReference>
<name>A0A8R1YI75_PRIPA</name>
<evidence type="ECO:0000256" key="11">
    <source>
        <dbReference type="PIRSR" id="PIRSR016958-1"/>
    </source>
</evidence>
<evidence type="ECO:0000313" key="12">
    <source>
        <dbReference type="EnsemblMetazoa" id="PPA25562.1"/>
    </source>
</evidence>
<evidence type="ECO:0000313" key="13">
    <source>
        <dbReference type="Proteomes" id="UP000005239"/>
    </source>
</evidence>
<evidence type="ECO:0000256" key="6">
    <source>
        <dbReference type="ARBA" id="ARBA00039449"/>
    </source>
</evidence>
<keyword evidence="4 11" id="KW-0949">S-adenosyl-L-methionine</keyword>
<evidence type="ECO:0000256" key="9">
    <source>
        <dbReference type="ARBA" id="ARBA00047885"/>
    </source>
</evidence>
<keyword evidence="13" id="KW-1185">Reference proteome</keyword>
<dbReference type="InterPro" id="IPR008576">
    <property type="entry name" value="MeTrfase_NTM1"/>
</dbReference>
<accession>A0A8R1YI75</accession>
<protein>
    <recommendedName>
        <fullName evidence="6">Alpha N-terminal protein methyltransferase 1</fullName>
        <ecNumber evidence="5">2.1.1.244</ecNumber>
    </recommendedName>
    <alternativeName>
        <fullName evidence="7">X-Pro-Lys N-terminal protein methyltransferase 1</fullName>
    </alternativeName>
</protein>
<feature type="binding site" evidence="11">
    <location>
        <position position="139"/>
    </location>
    <ligand>
        <name>S-adenosyl-L-methionine</name>
        <dbReference type="ChEBI" id="CHEBI:59789"/>
    </ligand>
</feature>
<organism evidence="12 13">
    <name type="scientific">Pristionchus pacificus</name>
    <name type="common">Parasitic nematode worm</name>
    <dbReference type="NCBI Taxonomy" id="54126"/>
    <lineage>
        <taxon>Eukaryota</taxon>
        <taxon>Metazoa</taxon>
        <taxon>Ecdysozoa</taxon>
        <taxon>Nematoda</taxon>
        <taxon>Chromadorea</taxon>
        <taxon>Rhabditida</taxon>
        <taxon>Rhabditina</taxon>
        <taxon>Diplogasteromorpha</taxon>
        <taxon>Diplogasteroidea</taxon>
        <taxon>Neodiplogasteridae</taxon>
        <taxon>Pristionchus</taxon>
    </lineage>
</organism>
<dbReference type="SUPFAM" id="SSF53335">
    <property type="entry name" value="S-adenosyl-L-methionine-dependent methyltransferases"/>
    <property type="match status" value="1"/>
</dbReference>
<evidence type="ECO:0000256" key="5">
    <source>
        <dbReference type="ARBA" id="ARBA00039112"/>
    </source>
</evidence>
<evidence type="ECO:0000256" key="2">
    <source>
        <dbReference type="ARBA" id="ARBA00022603"/>
    </source>
</evidence>
<dbReference type="AlphaFoldDB" id="A0A8R1YI75"/>
<comment type="catalytic activity">
    <reaction evidence="10">
        <text>N-terminal L-alanyl-L-prolyl-L-lysyl-[protein] + 3 S-adenosyl-L-methionine = N-terminal N,N,N-trimethyl-L-alanyl-L-prolyl-L-lysyl-[protein] + 3 S-adenosyl-L-homocysteine + 3 H(+)</text>
        <dbReference type="Rhea" id="RHEA:54712"/>
        <dbReference type="Rhea" id="RHEA-COMP:13785"/>
        <dbReference type="Rhea" id="RHEA-COMP:13971"/>
        <dbReference type="ChEBI" id="CHEBI:15378"/>
        <dbReference type="ChEBI" id="CHEBI:57856"/>
        <dbReference type="ChEBI" id="CHEBI:59789"/>
        <dbReference type="ChEBI" id="CHEBI:138057"/>
        <dbReference type="ChEBI" id="CHEBI:138315"/>
        <dbReference type="EC" id="2.1.1.244"/>
    </reaction>
</comment>
<feature type="binding site" evidence="11">
    <location>
        <begin position="123"/>
        <end position="124"/>
    </location>
    <ligand>
        <name>S-adenosyl-L-methionine</name>
        <dbReference type="ChEBI" id="CHEBI:59789"/>
    </ligand>
</feature>
<dbReference type="Gene3D" id="3.40.50.150">
    <property type="entry name" value="Vaccinia Virus protein VP39"/>
    <property type="match status" value="1"/>
</dbReference>
<comment type="catalytic activity">
    <reaction evidence="9">
        <text>N-terminal L-prolyl-L-prolyl-L-lysyl-[protein] + 2 S-adenosyl-L-methionine = N-terminal N,N-dimethyl-L-prolyl-L-prolyl-L-lysyl-[protein] + 2 S-adenosyl-L-homocysteine + 2 H(+)</text>
        <dbReference type="Rhea" id="RHEA:54736"/>
        <dbReference type="Rhea" id="RHEA-COMP:13787"/>
        <dbReference type="Rhea" id="RHEA-COMP:13974"/>
        <dbReference type="ChEBI" id="CHEBI:15378"/>
        <dbReference type="ChEBI" id="CHEBI:57856"/>
        <dbReference type="ChEBI" id="CHEBI:59789"/>
        <dbReference type="ChEBI" id="CHEBI:138059"/>
        <dbReference type="ChEBI" id="CHEBI:138318"/>
        <dbReference type="EC" id="2.1.1.244"/>
    </reaction>
</comment>
<gene>
    <name evidence="12" type="primary">WBGene00115116</name>
</gene>
<dbReference type="CDD" id="cd02440">
    <property type="entry name" value="AdoMet_MTases"/>
    <property type="match status" value="1"/>
</dbReference>
<comment type="similarity">
    <text evidence="1">Belongs to the methyltransferase superfamily. NTM1 family.</text>
</comment>
<dbReference type="Pfam" id="PF05891">
    <property type="entry name" value="Methyltransf_PK"/>
    <property type="match status" value="1"/>
</dbReference>
<evidence type="ECO:0000256" key="4">
    <source>
        <dbReference type="ARBA" id="ARBA00022691"/>
    </source>
</evidence>
<evidence type="ECO:0000256" key="10">
    <source>
        <dbReference type="ARBA" id="ARBA00048167"/>
    </source>
</evidence>
<dbReference type="PANTHER" id="PTHR12753:SF0">
    <property type="entry name" value="ALPHA N-TERMINAL PROTEIN METHYLTRANSFERASE 1"/>
    <property type="match status" value="1"/>
</dbReference>
<dbReference type="GO" id="GO:0032259">
    <property type="term" value="P:methylation"/>
    <property type="evidence" value="ECO:0007669"/>
    <property type="project" value="UniProtKB-KW"/>
</dbReference>
<evidence type="ECO:0000256" key="1">
    <source>
        <dbReference type="ARBA" id="ARBA00009059"/>
    </source>
</evidence>
<reference evidence="12" key="2">
    <citation type="submission" date="2022-06" db="UniProtKB">
        <authorList>
            <consortium name="EnsemblMetazoa"/>
        </authorList>
    </citation>
    <scope>IDENTIFICATION</scope>
    <source>
        <strain evidence="12">PS312</strain>
    </source>
</reference>